<keyword evidence="3" id="KW-0812">Transmembrane</keyword>
<dbReference type="PANTHER" id="PTHR11360">
    <property type="entry name" value="MONOCARBOXYLATE TRANSPORTER"/>
    <property type="match status" value="1"/>
</dbReference>
<comment type="subcellular location">
    <subcellularLocation>
        <location evidence="1">Membrane</location>
        <topology evidence="1">Multi-pass membrane protein</topology>
    </subcellularLocation>
</comment>
<dbReference type="PANTHER" id="PTHR11360:SF177">
    <property type="entry name" value="RIBOFLAVIN TRANSPORTER MCH5"/>
    <property type="match status" value="1"/>
</dbReference>
<dbReference type="AlphaFoldDB" id="A0AAD5YQN4"/>
<feature type="transmembrane region" description="Helical" evidence="3">
    <location>
        <begin position="217"/>
        <end position="238"/>
    </location>
</feature>
<feature type="transmembrane region" description="Helical" evidence="3">
    <location>
        <begin position="350"/>
        <end position="373"/>
    </location>
</feature>
<keyword evidence="3" id="KW-0472">Membrane</keyword>
<dbReference type="GO" id="GO:0016020">
    <property type="term" value="C:membrane"/>
    <property type="evidence" value="ECO:0007669"/>
    <property type="project" value="UniProtKB-SubCell"/>
</dbReference>
<accession>A0AAD5YQN4</accession>
<dbReference type="Proteomes" id="UP001213000">
    <property type="component" value="Unassembled WGS sequence"/>
</dbReference>
<comment type="similarity">
    <text evidence="2">Belongs to the major facilitator superfamily. Monocarboxylate porter (TC 2.A.1.13) family.</text>
</comment>
<evidence type="ECO:0000256" key="2">
    <source>
        <dbReference type="ARBA" id="ARBA00006727"/>
    </source>
</evidence>
<feature type="transmembrane region" description="Helical" evidence="3">
    <location>
        <begin position="185"/>
        <end position="205"/>
    </location>
</feature>
<name>A0AAD5YQN4_9AGAR</name>
<evidence type="ECO:0000256" key="1">
    <source>
        <dbReference type="ARBA" id="ARBA00004141"/>
    </source>
</evidence>
<evidence type="ECO:0000313" key="6">
    <source>
        <dbReference type="Proteomes" id="UP001213000"/>
    </source>
</evidence>
<dbReference type="EMBL" id="JANIEX010000456">
    <property type="protein sequence ID" value="KAJ3566848.1"/>
    <property type="molecule type" value="Genomic_DNA"/>
</dbReference>
<dbReference type="InterPro" id="IPR036259">
    <property type="entry name" value="MFS_trans_sf"/>
</dbReference>
<feature type="transmembrane region" description="Helical" evidence="3">
    <location>
        <begin position="418"/>
        <end position="437"/>
    </location>
</feature>
<feature type="transmembrane region" description="Helical" evidence="3">
    <location>
        <begin position="58"/>
        <end position="79"/>
    </location>
</feature>
<keyword evidence="3" id="KW-1133">Transmembrane helix</keyword>
<dbReference type="Gene3D" id="1.20.1250.20">
    <property type="entry name" value="MFS general substrate transporter like domains"/>
    <property type="match status" value="2"/>
</dbReference>
<feature type="transmembrane region" description="Helical" evidence="3">
    <location>
        <begin position="151"/>
        <end position="173"/>
    </location>
</feature>
<dbReference type="InterPro" id="IPR020846">
    <property type="entry name" value="MFS_dom"/>
</dbReference>
<comment type="caution">
    <text evidence="5">The sequence shown here is derived from an EMBL/GenBank/DDBJ whole genome shotgun (WGS) entry which is preliminary data.</text>
</comment>
<organism evidence="5 6">
    <name type="scientific">Leucocoprinus birnbaumii</name>
    <dbReference type="NCBI Taxonomy" id="56174"/>
    <lineage>
        <taxon>Eukaryota</taxon>
        <taxon>Fungi</taxon>
        <taxon>Dikarya</taxon>
        <taxon>Basidiomycota</taxon>
        <taxon>Agaricomycotina</taxon>
        <taxon>Agaricomycetes</taxon>
        <taxon>Agaricomycetidae</taxon>
        <taxon>Agaricales</taxon>
        <taxon>Agaricineae</taxon>
        <taxon>Agaricaceae</taxon>
        <taxon>Leucocoprinus</taxon>
    </lineage>
</organism>
<feature type="transmembrane region" description="Helical" evidence="3">
    <location>
        <begin position="385"/>
        <end position="406"/>
    </location>
</feature>
<gene>
    <name evidence="5" type="ORF">NP233_g6742</name>
</gene>
<feature type="domain" description="Major facilitator superfamily (MFS) profile" evidence="4">
    <location>
        <begin position="260"/>
        <end position="446"/>
    </location>
</feature>
<evidence type="ECO:0000259" key="4">
    <source>
        <dbReference type="PROSITE" id="PS50850"/>
    </source>
</evidence>
<protein>
    <recommendedName>
        <fullName evidence="4">Major facilitator superfamily (MFS) profile domain-containing protein</fullName>
    </recommendedName>
</protein>
<reference evidence="5" key="1">
    <citation type="submission" date="2022-07" db="EMBL/GenBank/DDBJ databases">
        <title>Genome Sequence of Leucocoprinus birnbaumii.</title>
        <authorList>
            <person name="Buettner E."/>
        </authorList>
    </citation>
    <scope>NUCLEOTIDE SEQUENCE</scope>
    <source>
        <strain evidence="5">VT141</strain>
    </source>
</reference>
<dbReference type="SUPFAM" id="SSF103473">
    <property type="entry name" value="MFS general substrate transporter"/>
    <property type="match status" value="1"/>
</dbReference>
<keyword evidence="6" id="KW-1185">Reference proteome</keyword>
<evidence type="ECO:0000313" key="5">
    <source>
        <dbReference type="EMBL" id="KAJ3566848.1"/>
    </source>
</evidence>
<dbReference type="GO" id="GO:0022857">
    <property type="term" value="F:transmembrane transporter activity"/>
    <property type="evidence" value="ECO:0007669"/>
    <property type="project" value="InterPro"/>
</dbReference>
<dbReference type="InterPro" id="IPR050327">
    <property type="entry name" value="Proton-linked_MCT"/>
</dbReference>
<dbReference type="PROSITE" id="PS50850">
    <property type="entry name" value="MFS"/>
    <property type="match status" value="1"/>
</dbReference>
<feature type="transmembrane region" description="Helical" evidence="3">
    <location>
        <begin position="99"/>
        <end position="116"/>
    </location>
</feature>
<feature type="transmembrane region" description="Helical" evidence="3">
    <location>
        <begin position="326"/>
        <end position="344"/>
    </location>
</feature>
<feature type="transmembrane region" description="Helical" evidence="3">
    <location>
        <begin position="259"/>
        <end position="289"/>
    </location>
</feature>
<evidence type="ECO:0000256" key="3">
    <source>
        <dbReference type="SAM" id="Phobius"/>
    </source>
</evidence>
<feature type="transmembrane region" description="Helical" evidence="3">
    <location>
        <begin position="128"/>
        <end position="145"/>
    </location>
</feature>
<proteinExistence type="inferred from homology"/>
<dbReference type="InterPro" id="IPR011701">
    <property type="entry name" value="MFS"/>
</dbReference>
<sequence length="446" mass="47885">MEGRSLSIDSVQGPSLAASLIIDKLEDERHTDTGKEVDGFQSLGAQDYDDYPDGGFRAWLIVLGTSCCAFATSGFLNSWGVFQSYYETNILRDSSPSQIAWIGSIQYALVFLPGQVTGRMFDLGHFKLPFLLGTILLVVSTFLVAECHAYWHFLLCQGFAVGLGSGICFGPTFGVIGHWFKRRRGIAVGITAAAASTGGTVFPIACRNLIRLVGFPWTMRIMGFMILFMLSISNITLIRRLPPKNVPGGLFNFNAFKMPAFSVYCLANTVSFLGVFTVLTFIDVSAIAAGISPEFSFYLVSLANAGSGVGRIVTGLMADRYGAINFMVPMTIGVAIMTFAWPYAQTKGSLTVVAILYGFASSACVTAFTMPLYSMGVIEDVGRRIGTVMVFAALGSIAGPPISGAINASTGGIKAVSYYAGSIMLLAVILLLVTRHLSLKKLWGKF</sequence>
<feature type="transmembrane region" description="Helical" evidence="3">
    <location>
        <begin position="295"/>
        <end position="314"/>
    </location>
</feature>
<dbReference type="Pfam" id="PF07690">
    <property type="entry name" value="MFS_1"/>
    <property type="match status" value="1"/>
</dbReference>